<name>A0A382EIN6_9ZZZZ</name>
<evidence type="ECO:0000313" key="1">
    <source>
        <dbReference type="EMBL" id="SVB50666.1"/>
    </source>
</evidence>
<sequence>KSSDIYIEDEKSRNLPIYRACSSSGVAISRVK</sequence>
<dbReference type="EMBL" id="UINC01044771">
    <property type="protein sequence ID" value="SVB50666.1"/>
    <property type="molecule type" value="Genomic_DNA"/>
</dbReference>
<accession>A0A382EIN6</accession>
<dbReference type="AlphaFoldDB" id="A0A382EIN6"/>
<organism evidence="1">
    <name type="scientific">marine metagenome</name>
    <dbReference type="NCBI Taxonomy" id="408172"/>
    <lineage>
        <taxon>unclassified sequences</taxon>
        <taxon>metagenomes</taxon>
        <taxon>ecological metagenomes</taxon>
    </lineage>
</organism>
<reference evidence="1" key="1">
    <citation type="submission" date="2018-05" db="EMBL/GenBank/DDBJ databases">
        <authorList>
            <person name="Lanie J.A."/>
            <person name="Ng W.-L."/>
            <person name="Kazmierczak K.M."/>
            <person name="Andrzejewski T.M."/>
            <person name="Davidsen T.M."/>
            <person name="Wayne K.J."/>
            <person name="Tettelin H."/>
            <person name="Glass J.I."/>
            <person name="Rusch D."/>
            <person name="Podicherti R."/>
            <person name="Tsui H.-C.T."/>
            <person name="Winkler M.E."/>
        </authorList>
    </citation>
    <scope>NUCLEOTIDE SEQUENCE</scope>
</reference>
<gene>
    <name evidence="1" type="ORF">METZ01_LOCUS203520</name>
</gene>
<proteinExistence type="predicted"/>
<protein>
    <submittedName>
        <fullName evidence="1">Uncharacterized protein</fullName>
    </submittedName>
</protein>
<feature type="non-terminal residue" evidence="1">
    <location>
        <position position="1"/>
    </location>
</feature>